<evidence type="ECO:0000256" key="1">
    <source>
        <dbReference type="SAM" id="Phobius"/>
    </source>
</evidence>
<dbReference type="AlphaFoldDB" id="A0A859DRZ3"/>
<evidence type="ECO:0000313" key="5">
    <source>
        <dbReference type="Proteomes" id="UP000509623"/>
    </source>
</evidence>
<evidence type="ECO:0000313" key="3">
    <source>
        <dbReference type="EMBL" id="QKO30211.1"/>
    </source>
</evidence>
<protein>
    <submittedName>
        <fullName evidence="2">Uncharacterized protein</fullName>
    </submittedName>
</protein>
<dbReference type="EMBL" id="CP046051">
    <property type="protein sequence ID" value="QKN24590.1"/>
    <property type="molecule type" value="Genomic_DNA"/>
</dbReference>
<dbReference type="Proteomes" id="UP000501316">
    <property type="component" value="Chromosome"/>
</dbReference>
<reference evidence="3" key="2">
    <citation type="journal article" date="2021" name="Appl. Environ. Microbiol.">
        <title>Adaptability of a Caproate-Producing Bacterium Contributes to Its Dominance in an Anaerobic Fermentation System.</title>
        <authorList>
            <person name="Wang H."/>
            <person name="Gu Y."/>
            <person name="Zhou W."/>
            <person name="Zhao D."/>
            <person name="Qiao Z."/>
            <person name="Zheng J."/>
            <person name="Gao J."/>
            <person name="Chen X."/>
            <person name="Ren C."/>
            <person name="Xu Y."/>
        </authorList>
    </citation>
    <scope>NUCLEOTIDE SEQUENCE</scope>
    <source>
        <strain evidence="3">JNU-WLY1368</strain>
    </source>
</reference>
<dbReference type="KEGG" id="clf:GJQ69_08970"/>
<keyword evidence="1" id="KW-1133">Transmembrane helix</keyword>
<evidence type="ECO:0000313" key="4">
    <source>
        <dbReference type="Proteomes" id="UP000501316"/>
    </source>
</evidence>
<gene>
    <name evidence="2" type="ORF">GJQ69_08970</name>
    <name evidence="3" type="ORF">GKP14_03800</name>
</gene>
<keyword evidence="5" id="KW-1185">Reference proteome</keyword>
<name>A0A859DRZ3_9FIRM</name>
<proteinExistence type="predicted"/>
<feature type="transmembrane region" description="Helical" evidence="1">
    <location>
        <begin position="33"/>
        <end position="55"/>
    </location>
</feature>
<reference evidence="3" key="3">
    <citation type="journal article" date="2022" name="Int. J. Syst. Evol. Microbiol.">
        <title>Caproicibacterium lactatifermentans sp. nov., isolated from pit clay used for the production of Chinese strong aroma-type liquor.</title>
        <authorList>
            <person name="Wang H."/>
            <person name="Gu Y."/>
            <person name="Zhao D."/>
            <person name="Qiao Z."/>
            <person name="Zheng J."/>
            <person name="Gao J."/>
            <person name="Ren C."/>
            <person name="Xu Y."/>
        </authorList>
    </citation>
    <scope>NUCLEOTIDE SEQUENCE</scope>
    <source>
        <strain evidence="3">JNU-WLY1368</strain>
    </source>
</reference>
<dbReference type="EMBL" id="CP046161">
    <property type="protein sequence ID" value="QKO30211.1"/>
    <property type="molecule type" value="Genomic_DNA"/>
</dbReference>
<dbReference type="Proteomes" id="UP000509623">
    <property type="component" value="Chromosome"/>
</dbReference>
<evidence type="ECO:0000313" key="2">
    <source>
        <dbReference type="EMBL" id="QKN24590.1"/>
    </source>
</evidence>
<keyword evidence="1" id="KW-0812">Transmembrane</keyword>
<dbReference type="RefSeq" id="WP_086035072.1">
    <property type="nucleotide sequence ID" value="NZ_CP046051.1"/>
</dbReference>
<reference evidence="4 5" key="1">
    <citation type="submission" date="2019-11" db="EMBL/GenBank/DDBJ databases">
        <authorList>
            <person name="Ren C."/>
            <person name="Wang H."/>
            <person name="Xu Y."/>
        </authorList>
    </citation>
    <scope>NUCLEOTIDE SEQUENCE [LARGE SCALE GENOMIC DNA]</scope>
    <source>
        <strain evidence="5">JNU-WLY1368</strain>
        <strain evidence="2 4">LBM 19010</strain>
    </source>
</reference>
<accession>A0A859DRZ3</accession>
<organism evidence="2 4">
    <name type="scientific">Caproicibacterium lactatifermentans</name>
    <dbReference type="NCBI Taxonomy" id="2666138"/>
    <lineage>
        <taxon>Bacteria</taxon>
        <taxon>Bacillati</taxon>
        <taxon>Bacillota</taxon>
        <taxon>Clostridia</taxon>
        <taxon>Eubacteriales</taxon>
        <taxon>Oscillospiraceae</taxon>
        <taxon>Caproicibacterium</taxon>
    </lineage>
</organism>
<sequence>MVLFLLPDGNSLDGSALANSVQMDLLYLQYGDLIHFIGGLLYCAPLFVIPVDVWLVTLLRKPWRKGEVERSHLNDQRHFYDWEKFANVCELNQKLESHLSWGNTKAMRTLGWKNPLQLLADFLGSHY</sequence>
<keyword evidence="1" id="KW-0472">Membrane</keyword>